<keyword evidence="2" id="KW-1185">Reference proteome</keyword>
<proteinExistence type="predicted"/>
<dbReference type="AlphaFoldDB" id="A0A151SEW6"/>
<dbReference type="Proteomes" id="UP000075243">
    <property type="component" value="Unassembled WGS sequence"/>
</dbReference>
<name>A0A151SEW6_CAJCA</name>
<protein>
    <submittedName>
        <fullName evidence="1">Uncharacterized protein</fullName>
    </submittedName>
</protein>
<gene>
    <name evidence="1" type="ORF">KK1_024905</name>
</gene>
<sequence length="49" mass="5628">MIATLPTYTMWGLVNNENLFWVQVVKSKYRCSESYMLVVIVRQKGGSEG</sequence>
<dbReference type="Gramene" id="C.cajan_24230.t">
    <property type="protein sequence ID" value="C.cajan_24230.t"/>
    <property type="gene ID" value="C.cajan_24230"/>
</dbReference>
<reference evidence="1" key="1">
    <citation type="journal article" date="2012" name="Nat. Biotechnol.">
        <title>Draft genome sequence of pigeonpea (Cajanus cajan), an orphan legume crop of resource-poor farmers.</title>
        <authorList>
            <person name="Varshney R.K."/>
            <person name="Chen W."/>
            <person name="Li Y."/>
            <person name="Bharti A.K."/>
            <person name="Saxena R.K."/>
            <person name="Schlueter J.A."/>
            <person name="Donoghue M.T."/>
            <person name="Azam S."/>
            <person name="Fan G."/>
            <person name="Whaley A.M."/>
            <person name="Farmer A.D."/>
            <person name="Sheridan J."/>
            <person name="Iwata A."/>
            <person name="Tuteja R."/>
            <person name="Penmetsa R.V."/>
            <person name="Wu W."/>
            <person name="Upadhyaya H.D."/>
            <person name="Yang S.P."/>
            <person name="Shah T."/>
            <person name="Saxena K.B."/>
            <person name="Michael T."/>
            <person name="McCombie W.R."/>
            <person name="Yang B."/>
            <person name="Zhang G."/>
            <person name="Yang H."/>
            <person name="Wang J."/>
            <person name="Spillane C."/>
            <person name="Cook D.R."/>
            <person name="May G.D."/>
            <person name="Xu X."/>
            <person name="Jackson S.A."/>
        </authorList>
    </citation>
    <scope>NUCLEOTIDE SEQUENCE [LARGE SCALE GENOMIC DNA]</scope>
</reference>
<evidence type="ECO:0000313" key="2">
    <source>
        <dbReference type="Proteomes" id="UP000075243"/>
    </source>
</evidence>
<evidence type="ECO:0000313" key="1">
    <source>
        <dbReference type="EMBL" id="KYP53278.1"/>
    </source>
</evidence>
<organism evidence="1 2">
    <name type="scientific">Cajanus cajan</name>
    <name type="common">Pigeon pea</name>
    <name type="synonym">Cajanus indicus</name>
    <dbReference type="NCBI Taxonomy" id="3821"/>
    <lineage>
        <taxon>Eukaryota</taxon>
        <taxon>Viridiplantae</taxon>
        <taxon>Streptophyta</taxon>
        <taxon>Embryophyta</taxon>
        <taxon>Tracheophyta</taxon>
        <taxon>Spermatophyta</taxon>
        <taxon>Magnoliopsida</taxon>
        <taxon>eudicotyledons</taxon>
        <taxon>Gunneridae</taxon>
        <taxon>Pentapetalae</taxon>
        <taxon>rosids</taxon>
        <taxon>fabids</taxon>
        <taxon>Fabales</taxon>
        <taxon>Fabaceae</taxon>
        <taxon>Papilionoideae</taxon>
        <taxon>50 kb inversion clade</taxon>
        <taxon>NPAAA clade</taxon>
        <taxon>indigoferoid/millettioid clade</taxon>
        <taxon>Phaseoleae</taxon>
        <taxon>Cajanus</taxon>
    </lineage>
</organism>
<dbReference type="EMBL" id="KQ483415">
    <property type="protein sequence ID" value="KYP53278.1"/>
    <property type="molecule type" value="Genomic_DNA"/>
</dbReference>
<accession>A0A151SEW6</accession>